<dbReference type="EMBL" id="FOGI01000003">
    <property type="protein sequence ID" value="SER42965.1"/>
    <property type="molecule type" value="Genomic_DNA"/>
</dbReference>
<evidence type="ECO:0000313" key="2">
    <source>
        <dbReference type="EMBL" id="SER42965.1"/>
    </source>
</evidence>
<name>A0A1H9P503_9PSEU</name>
<dbReference type="AlphaFoldDB" id="A0A1H9P503"/>
<keyword evidence="3" id="KW-1185">Reference proteome</keyword>
<feature type="compositionally biased region" description="Low complexity" evidence="1">
    <location>
        <begin position="98"/>
        <end position="114"/>
    </location>
</feature>
<feature type="compositionally biased region" description="Low complexity" evidence="1">
    <location>
        <begin position="208"/>
        <end position="218"/>
    </location>
</feature>
<accession>A0A1H9P503</accession>
<feature type="region of interest" description="Disordered" evidence="1">
    <location>
        <begin position="181"/>
        <end position="238"/>
    </location>
</feature>
<gene>
    <name evidence="2" type="ORF">SAMN04487818_103285</name>
</gene>
<evidence type="ECO:0000256" key="1">
    <source>
        <dbReference type="SAM" id="MobiDB-lite"/>
    </source>
</evidence>
<dbReference type="Proteomes" id="UP000199051">
    <property type="component" value="Unassembled WGS sequence"/>
</dbReference>
<evidence type="ECO:0000313" key="3">
    <source>
        <dbReference type="Proteomes" id="UP000199051"/>
    </source>
</evidence>
<proteinExistence type="predicted"/>
<reference evidence="3" key="1">
    <citation type="submission" date="2016-10" db="EMBL/GenBank/DDBJ databases">
        <authorList>
            <person name="Varghese N."/>
            <person name="Submissions S."/>
        </authorList>
    </citation>
    <scope>NUCLEOTIDE SEQUENCE [LARGE SCALE GENOMIC DNA]</scope>
    <source>
        <strain evidence="3">DSM 44260</strain>
    </source>
</reference>
<protein>
    <submittedName>
        <fullName evidence="2">Uncharacterized protein</fullName>
    </submittedName>
</protein>
<feature type="compositionally biased region" description="Pro residues" evidence="1">
    <location>
        <begin position="47"/>
        <end position="58"/>
    </location>
</feature>
<organism evidence="2 3">
    <name type="scientific">Actinokineospora terrae</name>
    <dbReference type="NCBI Taxonomy" id="155974"/>
    <lineage>
        <taxon>Bacteria</taxon>
        <taxon>Bacillati</taxon>
        <taxon>Actinomycetota</taxon>
        <taxon>Actinomycetes</taxon>
        <taxon>Pseudonocardiales</taxon>
        <taxon>Pseudonocardiaceae</taxon>
        <taxon>Actinokineospora</taxon>
    </lineage>
</organism>
<dbReference type="STRING" id="155974.SAMN04487818_103285"/>
<feature type="region of interest" description="Disordered" evidence="1">
    <location>
        <begin position="32"/>
        <end position="165"/>
    </location>
</feature>
<sequence>MARVDANTPTQAVWTTVHSPRLAIPTTRCLTAATSQPVAASPSRPLTRPPPCHVPAPPTGSHTTHSQPPIARGQPQPRTGKPTFRAQPHRTRTARPHPGAQAAPSLAGSPPSAGNLIARQPYRAQPALPHMRNPPHSARPPRQPHRAREAPPSPGNRTAHGQTHHKLPPHLAHLERHHLRAVRHRPGSPIPPHTDNLTARATPPPAPHTSAQPSPTSAGSLTTRGQPPRHADNPTARR</sequence>